<keyword evidence="12" id="KW-0694">RNA-binding</keyword>
<evidence type="ECO:0000256" key="1">
    <source>
        <dbReference type="ARBA" id="ARBA00001947"/>
    </source>
</evidence>
<protein>
    <recommendedName>
        <fullName evidence="5">Alanine--tRNA ligase</fullName>
        <ecNumber evidence="4">6.1.1.7</ecNumber>
    </recommendedName>
    <alternativeName>
        <fullName evidence="15">Alanyl-tRNA synthetase</fullName>
    </alternativeName>
</protein>
<accession>A0A9C7G5X3</accession>
<dbReference type="GO" id="GO:0006419">
    <property type="term" value="P:alanyl-tRNA aminoacylation"/>
    <property type="evidence" value="ECO:0007669"/>
    <property type="project" value="InterPro"/>
</dbReference>
<dbReference type="SUPFAM" id="SSF55186">
    <property type="entry name" value="ThrRS/AlaRS common domain"/>
    <property type="match status" value="1"/>
</dbReference>
<keyword evidence="8" id="KW-0479">Metal-binding</keyword>
<keyword evidence="6" id="KW-0820">tRNA-binding</keyword>
<evidence type="ECO:0000256" key="3">
    <source>
        <dbReference type="ARBA" id="ARBA00008226"/>
    </source>
</evidence>
<evidence type="ECO:0000256" key="5">
    <source>
        <dbReference type="ARBA" id="ARBA00017959"/>
    </source>
</evidence>
<dbReference type="RefSeq" id="WP_230494620.1">
    <property type="nucleotide sequence ID" value="NZ_CAKJTG010000001.1"/>
</dbReference>
<evidence type="ECO:0000256" key="2">
    <source>
        <dbReference type="ARBA" id="ARBA00004496"/>
    </source>
</evidence>
<keyword evidence="19" id="KW-1185">Reference proteome</keyword>
<dbReference type="InterPro" id="IPR018165">
    <property type="entry name" value="Ala-tRNA-synth_IIc_core"/>
</dbReference>
<dbReference type="InterPro" id="IPR018163">
    <property type="entry name" value="Thr/Ala-tRNA-synth_IIc_edit"/>
</dbReference>
<dbReference type="Gene3D" id="3.10.310.40">
    <property type="match status" value="1"/>
</dbReference>
<dbReference type="InterPro" id="IPR012947">
    <property type="entry name" value="tRNA_SAD"/>
</dbReference>
<comment type="similarity">
    <text evidence="3">Belongs to the class-II aminoacyl-tRNA synthetase family.</text>
</comment>
<gene>
    <name evidence="18" type="primary">alaS_1</name>
    <name evidence="18" type="ORF">NEOCIP111885_00017</name>
</gene>
<dbReference type="GO" id="GO:0046872">
    <property type="term" value="F:metal ion binding"/>
    <property type="evidence" value="ECO:0007669"/>
    <property type="project" value="UniProtKB-KW"/>
</dbReference>
<dbReference type="Pfam" id="PF07973">
    <property type="entry name" value="tRNA_SAD"/>
    <property type="match status" value="1"/>
</dbReference>
<evidence type="ECO:0000256" key="8">
    <source>
        <dbReference type="ARBA" id="ARBA00022723"/>
    </source>
</evidence>
<keyword evidence="14" id="KW-0030">Aminoacyl-tRNA synthetase</keyword>
<dbReference type="InterPro" id="IPR051335">
    <property type="entry name" value="Alanyl-tRNA_Editing_Enzymes"/>
</dbReference>
<organism evidence="18 19">
    <name type="scientific">Pseudoneobacillus rhizosphaerae</name>
    <dbReference type="NCBI Taxonomy" id="2880968"/>
    <lineage>
        <taxon>Bacteria</taxon>
        <taxon>Bacillati</taxon>
        <taxon>Bacillota</taxon>
        <taxon>Bacilli</taxon>
        <taxon>Bacillales</taxon>
        <taxon>Bacillaceae</taxon>
        <taxon>Pseudoneobacillus</taxon>
    </lineage>
</organism>
<dbReference type="InterPro" id="IPR018164">
    <property type="entry name" value="Ala-tRNA-synth_IIc_N"/>
</dbReference>
<dbReference type="Proteomes" id="UP000789845">
    <property type="component" value="Unassembled WGS sequence"/>
</dbReference>
<keyword evidence="16" id="KW-0175">Coiled coil</keyword>
<name>A0A9C7G5X3_9BACI</name>
<evidence type="ECO:0000256" key="14">
    <source>
        <dbReference type="ARBA" id="ARBA00023146"/>
    </source>
</evidence>
<dbReference type="GO" id="GO:0005737">
    <property type="term" value="C:cytoplasm"/>
    <property type="evidence" value="ECO:0007669"/>
    <property type="project" value="UniProtKB-SubCell"/>
</dbReference>
<evidence type="ECO:0000256" key="16">
    <source>
        <dbReference type="SAM" id="Coils"/>
    </source>
</evidence>
<feature type="coiled-coil region" evidence="16">
    <location>
        <begin position="259"/>
        <end position="289"/>
    </location>
</feature>
<feature type="domain" description="Alanyl-transfer RNA synthetases family profile" evidence="17">
    <location>
        <begin position="1"/>
        <end position="224"/>
    </location>
</feature>
<evidence type="ECO:0000256" key="6">
    <source>
        <dbReference type="ARBA" id="ARBA00022555"/>
    </source>
</evidence>
<keyword evidence="11" id="KW-0067">ATP-binding</keyword>
<evidence type="ECO:0000256" key="13">
    <source>
        <dbReference type="ARBA" id="ARBA00022917"/>
    </source>
</evidence>
<dbReference type="PANTHER" id="PTHR43462:SF1">
    <property type="entry name" value="ALANYL-TRNA EDITING PROTEIN AARSD1"/>
    <property type="match status" value="1"/>
</dbReference>
<evidence type="ECO:0000256" key="12">
    <source>
        <dbReference type="ARBA" id="ARBA00022884"/>
    </source>
</evidence>
<dbReference type="Pfam" id="PF02272">
    <property type="entry name" value="DHHA1"/>
    <property type="match status" value="1"/>
</dbReference>
<evidence type="ECO:0000256" key="9">
    <source>
        <dbReference type="ARBA" id="ARBA00022741"/>
    </source>
</evidence>
<keyword evidence="13" id="KW-0648">Protein biosynthesis</keyword>
<dbReference type="EMBL" id="CAKJTG010000001">
    <property type="protein sequence ID" value="CAG9606329.1"/>
    <property type="molecule type" value="Genomic_DNA"/>
</dbReference>
<evidence type="ECO:0000313" key="18">
    <source>
        <dbReference type="EMBL" id="CAG9606329.1"/>
    </source>
</evidence>
<keyword evidence="7 18" id="KW-0436">Ligase</keyword>
<comment type="cofactor">
    <cofactor evidence="1">
        <name>Zn(2+)</name>
        <dbReference type="ChEBI" id="CHEBI:29105"/>
    </cofactor>
</comment>
<dbReference type="PROSITE" id="PS50860">
    <property type="entry name" value="AA_TRNA_LIGASE_II_ALA"/>
    <property type="match status" value="1"/>
</dbReference>
<dbReference type="AlphaFoldDB" id="A0A9C7G5X3"/>
<keyword evidence="10" id="KW-0862">Zinc</keyword>
<dbReference type="GO" id="GO:0005524">
    <property type="term" value="F:ATP binding"/>
    <property type="evidence" value="ECO:0007669"/>
    <property type="project" value="UniProtKB-KW"/>
</dbReference>
<evidence type="ECO:0000256" key="11">
    <source>
        <dbReference type="ARBA" id="ARBA00022840"/>
    </source>
</evidence>
<keyword evidence="9" id="KW-0547">Nucleotide-binding</keyword>
<evidence type="ECO:0000259" key="17">
    <source>
        <dbReference type="PROSITE" id="PS50860"/>
    </source>
</evidence>
<reference evidence="18" key="1">
    <citation type="submission" date="2021-10" db="EMBL/GenBank/DDBJ databases">
        <authorList>
            <person name="Criscuolo A."/>
        </authorList>
    </citation>
    <scope>NUCLEOTIDE SEQUENCE</scope>
    <source>
        <strain evidence="18">CIP111885</strain>
    </source>
</reference>
<dbReference type="Pfam" id="PF01411">
    <property type="entry name" value="tRNA-synt_2c"/>
    <property type="match status" value="1"/>
</dbReference>
<sequence length="404" mass="45773">MEIKKLFYQNSYIQTFTSKIIKQEIDENGLWYIVLEETAFYPTGGGQPFDTGTINNIRVLNVEEIDGAIRHYLETPVIDTKGKLDGQINWERRFDHMQQHAGQHILSAAFDELLNYKTVSFHLGEEVLTIDLDIEELTENEAVIVEKRANQIILENRPIQTIWVSQAELSQYPLRKQPKVMENIRLVIIPEFDYNGCGGTHPSSTGQVGAIKILDWEKQRKKIRLRFICGNRVLQQFHIKHQILTQLTKLLNAPEQGMIQSLERLLESVKSSDKQLEEARQTLLQFEAREMTKTQLKINGQGVITKVVQNRSLKDLQQLARIITNLLNEVIVFLISENESQLQVVIARGSGQQVSMKELLADILPTINGKGGGNEVMAQGGGDLVLTGNELLEIALKSIAIPQV</sequence>
<evidence type="ECO:0000256" key="15">
    <source>
        <dbReference type="ARBA" id="ARBA00032577"/>
    </source>
</evidence>
<dbReference type="SMART" id="SM00863">
    <property type="entry name" value="tRNA_SAD"/>
    <property type="match status" value="1"/>
</dbReference>
<dbReference type="FunFam" id="3.10.310.40:FF:000001">
    <property type="entry name" value="Alanine--tRNA ligase"/>
    <property type="match status" value="1"/>
</dbReference>
<dbReference type="InterPro" id="IPR009000">
    <property type="entry name" value="Transl_B-barrel_sf"/>
</dbReference>
<evidence type="ECO:0000256" key="10">
    <source>
        <dbReference type="ARBA" id="ARBA00022833"/>
    </source>
</evidence>
<dbReference type="GO" id="GO:0002161">
    <property type="term" value="F:aminoacyl-tRNA deacylase activity"/>
    <property type="evidence" value="ECO:0007669"/>
    <property type="project" value="UniProtKB-ARBA"/>
</dbReference>
<dbReference type="PANTHER" id="PTHR43462">
    <property type="entry name" value="ALANYL-TRNA EDITING PROTEIN"/>
    <property type="match status" value="1"/>
</dbReference>
<comment type="caution">
    <text evidence="18">The sequence shown here is derived from an EMBL/GenBank/DDBJ whole genome shotgun (WGS) entry which is preliminary data.</text>
</comment>
<dbReference type="Gene3D" id="3.30.980.10">
    <property type="entry name" value="Threonyl-trna Synthetase, Chain A, domain 2"/>
    <property type="match status" value="1"/>
</dbReference>
<dbReference type="GO" id="GO:0000049">
    <property type="term" value="F:tRNA binding"/>
    <property type="evidence" value="ECO:0007669"/>
    <property type="project" value="UniProtKB-KW"/>
</dbReference>
<evidence type="ECO:0000256" key="7">
    <source>
        <dbReference type="ARBA" id="ARBA00022598"/>
    </source>
</evidence>
<proteinExistence type="inferred from homology"/>
<comment type="subcellular location">
    <subcellularLocation>
        <location evidence="2">Cytoplasm</location>
    </subcellularLocation>
</comment>
<dbReference type="GO" id="GO:0004813">
    <property type="term" value="F:alanine-tRNA ligase activity"/>
    <property type="evidence" value="ECO:0007669"/>
    <property type="project" value="UniProtKB-EC"/>
</dbReference>
<dbReference type="SUPFAM" id="SSF50447">
    <property type="entry name" value="Translation proteins"/>
    <property type="match status" value="1"/>
</dbReference>
<evidence type="ECO:0000256" key="4">
    <source>
        <dbReference type="ARBA" id="ARBA00013168"/>
    </source>
</evidence>
<dbReference type="Gene3D" id="2.40.30.130">
    <property type="match status" value="1"/>
</dbReference>
<dbReference type="EC" id="6.1.1.7" evidence="4"/>
<evidence type="ECO:0000313" key="19">
    <source>
        <dbReference type="Proteomes" id="UP000789845"/>
    </source>
</evidence>
<dbReference type="InterPro" id="IPR003156">
    <property type="entry name" value="DHHA1_dom"/>
</dbReference>